<comment type="caution">
    <text evidence="1">The sequence shown here is derived from an EMBL/GenBank/DDBJ whole genome shotgun (WGS) entry which is preliminary data.</text>
</comment>
<protein>
    <recommendedName>
        <fullName evidence="3">DUF3822 domain-containing protein</fullName>
    </recommendedName>
</protein>
<dbReference type="Pfam" id="PF12864">
    <property type="entry name" value="DUF3822"/>
    <property type="match status" value="1"/>
</dbReference>
<organism evidence="1 2">
    <name type="scientific">Polaribacter atrinae</name>
    <dbReference type="NCBI Taxonomy" id="1333662"/>
    <lineage>
        <taxon>Bacteria</taxon>
        <taxon>Pseudomonadati</taxon>
        <taxon>Bacteroidota</taxon>
        <taxon>Flavobacteriia</taxon>
        <taxon>Flavobacteriales</taxon>
        <taxon>Flavobacteriaceae</taxon>
    </lineage>
</organism>
<name>A0A176TC51_9FLAO</name>
<dbReference type="Gene3D" id="3.30.420.250">
    <property type="match status" value="1"/>
</dbReference>
<dbReference type="EMBL" id="LVWE01000033">
    <property type="protein sequence ID" value="OAD44995.1"/>
    <property type="molecule type" value="Genomic_DNA"/>
</dbReference>
<gene>
    <name evidence="1" type="ORF">LPB303_09815</name>
</gene>
<dbReference type="Proteomes" id="UP000076923">
    <property type="component" value="Unassembled WGS sequence"/>
</dbReference>
<dbReference type="Gene3D" id="3.30.420.260">
    <property type="match status" value="1"/>
</dbReference>
<dbReference type="CDD" id="cd24013">
    <property type="entry name" value="ASKHA_ATPase_BT3980-like"/>
    <property type="match status" value="1"/>
</dbReference>
<evidence type="ECO:0000313" key="2">
    <source>
        <dbReference type="Proteomes" id="UP000076923"/>
    </source>
</evidence>
<dbReference type="AlphaFoldDB" id="A0A176TC51"/>
<evidence type="ECO:0000313" key="1">
    <source>
        <dbReference type="EMBL" id="OAD44995.1"/>
    </source>
</evidence>
<keyword evidence="2" id="KW-1185">Reference proteome</keyword>
<dbReference type="OrthoDB" id="658622at2"/>
<reference evidence="1 2" key="1">
    <citation type="submission" date="2016-02" db="EMBL/GenBank/DDBJ databases">
        <title>Draft genome sequence of Polaribacter atrinae KACC17473.</title>
        <authorList>
            <person name="Shin S.-K."/>
            <person name="Yi H."/>
        </authorList>
    </citation>
    <scope>NUCLEOTIDE SEQUENCE [LARGE SCALE GENOMIC DNA]</scope>
    <source>
        <strain evidence="1 2">KACC 17473</strain>
    </source>
</reference>
<dbReference type="InterPro" id="IPR024213">
    <property type="entry name" value="DUF3822"/>
</dbReference>
<proteinExistence type="predicted"/>
<accession>A0A176TC51</accession>
<dbReference type="STRING" id="1333662.LPB303_09815"/>
<sequence>MIKKNSRNTVTHTKDTKLSIQFNLDGFSFCIINNSTKETSYFSEYVFNEKQLTPESLLKKIEEIFKTDIHLQKDFSSVLVIHQNNLFSIVPNQYFSEDILSDYLNFNIKTLATDFIAYDDIESIHAKNVYVPYVNINNYLFQNFGEFEYKHHLTILIEKLISSNNSNEKKVFVNVSKENYDIVILQNKELQFSNSFNFQTKEDFIYYILFTFEQLKLDVEKIALFFTGDIEPESEIYKITYQYIRNVAFLESNNKIFNELDASKHSNYILLNS</sequence>
<evidence type="ECO:0008006" key="3">
    <source>
        <dbReference type="Google" id="ProtNLM"/>
    </source>
</evidence>